<dbReference type="GO" id="GO:0030001">
    <property type="term" value="P:metal ion transport"/>
    <property type="evidence" value="ECO:0007669"/>
    <property type="project" value="UniProtKB-ARBA"/>
</dbReference>
<comment type="similarity">
    <text evidence="2">Belongs to the TrkH potassium transport family.</text>
</comment>
<feature type="transmembrane region" description="Helical" evidence="9">
    <location>
        <begin position="270"/>
        <end position="289"/>
    </location>
</feature>
<keyword evidence="6 9" id="KW-1133">Transmembrane helix</keyword>
<dbReference type="InterPro" id="IPR003445">
    <property type="entry name" value="Cat_transpt"/>
</dbReference>
<evidence type="ECO:0000256" key="2">
    <source>
        <dbReference type="ARBA" id="ARBA00009137"/>
    </source>
</evidence>
<proteinExistence type="inferred from homology"/>
<keyword evidence="4" id="KW-1003">Cell membrane</keyword>
<keyword evidence="7" id="KW-0406">Ion transport</keyword>
<evidence type="ECO:0000256" key="5">
    <source>
        <dbReference type="ARBA" id="ARBA00022692"/>
    </source>
</evidence>
<dbReference type="AlphaFoldDB" id="A0A1E3AAA1"/>
<dbReference type="PANTHER" id="PTHR32024">
    <property type="entry name" value="TRK SYSTEM POTASSIUM UPTAKE PROTEIN TRKG-RELATED"/>
    <property type="match status" value="1"/>
</dbReference>
<dbReference type="Pfam" id="PF02386">
    <property type="entry name" value="TrkH"/>
    <property type="match status" value="1"/>
</dbReference>
<feature type="transmembrane region" description="Helical" evidence="9">
    <location>
        <begin position="71"/>
        <end position="97"/>
    </location>
</feature>
<gene>
    <name evidence="10" type="primary">trkG_1</name>
    <name evidence="10" type="ORF">BEI61_01216</name>
</gene>
<feature type="transmembrane region" description="Helical" evidence="9">
    <location>
        <begin position="38"/>
        <end position="59"/>
    </location>
</feature>
<feature type="transmembrane region" description="Helical" evidence="9">
    <location>
        <begin position="238"/>
        <end position="258"/>
    </location>
</feature>
<name>A0A1E3AAA1_9FIRM</name>
<feature type="transmembrane region" description="Helical" evidence="9">
    <location>
        <begin position="461"/>
        <end position="480"/>
    </location>
</feature>
<evidence type="ECO:0000256" key="4">
    <source>
        <dbReference type="ARBA" id="ARBA00022475"/>
    </source>
</evidence>
<sequence length="498" mass="54381">MKKFIYEERSIGKLILLIGVLLAVPLLVLPFYPEDAVYMPAFLIPAVFSVFLGVGIGFLSGKKKEAEGCRGYLYSSSMTVLAAWGYGIAAGAAPFVIAGQLTVVQALFEAVSGWTTTGLSVMNVEEVSHIFLFHRSFMQFCGGLGFVMMMLIFIQERESMNLYSAEGHPDRLLPNLGKTARAIFVMYCAFLAAGVIAYVIAGMPLFDSINHTMCALSTGGFSTRTDSIGAYDSLLIDIITNVLMLTGTTNFAVLLLLVRGKFRRAFRVSELRFMFLVLAAAVIPVTWSLHHTLFQTDAGESIRQASFNLIAALSTTGFSTMGYQDWPQMSLGIMILLMLIGGGIGSTAGGLKMTRVYLILRMAAENMKERVSSKRRVSVPVYTNAQGRQPIDGELYKQTGSFVTAYLVIFITGSLLLTETADCSLTEAMFEFASALGTVGLSIGVTGPASNNATLIVEMTGMLLGRLEIFIIFIGFYCMADRIKNTLVRKRRQHRPSE</sequence>
<dbReference type="EMBL" id="MCGH01000002">
    <property type="protein sequence ID" value="ODM05331.1"/>
    <property type="molecule type" value="Genomic_DNA"/>
</dbReference>
<evidence type="ECO:0000256" key="6">
    <source>
        <dbReference type="ARBA" id="ARBA00022989"/>
    </source>
</evidence>
<accession>A0A1E3AAA1</accession>
<comment type="subcellular location">
    <subcellularLocation>
        <location evidence="1">Cell membrane</location>
        <topology evidence="1">Multi-pass membrane protein</topology>
    </subcellularLocation>
</comment>
<keyword evidence="3" id="KW-0813">Transport</keyword>
<comment type="caution">
    <text evidence="10">The sequence shown here is derived from an EMBL/GenBank/DDBJ whole genome shotgun (WGS) entry which is preliminary data.</text>
</comment>
<dbReference type="RefSeq" id="WP_069151636.1">
    <property type="nucleotide sequence ID" value="NZ_MCGH01000002.1"/>
</dbReference>
<evidence type="ECO:0000313" key="10">
    <source>
        <dbReference type="EMBL" id="ODM05331.1"/>
    </source>
</evidence>
<keyword evidence="8 9" id="KW-0472">Membrane</keyword>
<organism evidence="10 11">
    <name type="scientific">Eisenbergiella tayi</name>
    <dbReference type="NCBI Taxonomy" id="1432052"/>
    <lineage>
        <taxon>Bacteria</taxon>
        <taxon>Bacillati</taxon>
        <taxon>Bacillota</taxon>
        <taxon>Clostridia</taxon>
        <taxon>Lachnospirales</taxon>
        <taxon>Lachnospiraceae</taxon>
        <taxon>Eisenbergiella</taxon>
    </lineage>
</organism>
<dbReference type="GO" id="GO:0008324">
    <property type="term" value="F:monoatomic cation transmembrane transporter activity"/>
    <property type="evidence" value="ECO:0007669"/>
    <property type="project" value="InterPro"/>
</dbReference>
<feature type="transmembrane region" description="Helical" evidence="9">
    <location>
        <begin position="137"/>
        <end position="154"/>
    </location>
</feature>
<dbReference type="PATRIC" id="fig|1432052.4.peg.1366"/>
<dbReference type="Proteomes" id="UP000094067">
    <property type="component" value="Unassembled WGS sequence"/>
</dbReference>
<reference evidence="10 11" key="1">
    <citation type="submission" date="2016-07" db="EMBL/GenBank/DDBJ databases">
        <title>Characterization of isolates of Eisenbergiella tayi derived from blood cultures, using whole genome sequencing.</title>
        <authorList>
            <person name="Burdz T."/>
            <person name="Wiebe D."/>
            <person name="Huynh C."/>
            <person name="Bernard K."/>
        </authorList>
    </citation>
    <scope>NUCLEOTIDE SEQUENCE [LARGE SCALE GENOMIC DNA]</scope>
    <source>
        <strain evidence="10 11">NML 110608</strain>
    </source>
</reference>
<feature type="transmembrane region" description="Helical" evidence="9">
    <location>
        <begin position="331"/>
        <end position="351"/>
    </location>
</feature>
<feature type="transmembrane region" description="Helical" evidence="9">
    <location>
        <begin position="182"/>
        <end position="201"/>
    </location>
</feature>
<feature type="transmembrane region" description="Helical" evidence="9">
    <location>
        <begin position="12"/>
        <end position="32"/>
    </location>
</feature>
<dbReference type="PANTHER" id="PTHR32024:SF2">
    <property type="entry name" value="TRK SYSTEM POTASSIUM UPTAKE PROTEIN TRKG-RELATED"/>
    <property type="match status" value="1"/>
</dbReference>
<protein>
    <submittedName>
        <fullName evidence="10">Trk system potassium uptake protein TrkG</fullName>
    </submittedName>
</protein>
<keyword evidence="5 9" id="KW-0812">Transmembrane</keyword>
<evidence type="ECO:0000313" key="11">
    <source>
        <dbReference type="Proteomes" id="UP000094067"/>
    </source>
</evidence>
<evidence type="ECO:0000256" key="9">
    <source>
        <dbReference type="SAM" id="Phobius"/>
    </source>
</evidence>
<dbReference type="GO" id="GO:0005886">
    <property type="term" value="C:plasma membrane"/>
    <property type="evidence" value="ECO:0007669"/>
    <property type="project" value="UniProtKB-SubCell"/>
</dbReference>
<evidence type="ECO:0000256" key="8">
    <source>
        <dbReference type="ARBA" id="ARBA00023136"/>
    </source>
</evidence>
<feature type="transmembrane region" description="Helical" evidence="9">
    <location>
        <begin position="399"/>
        <end position="417"/>
    </location>
</feature>
<evidence type="ECO:0000256" key="1">
    <source>
        <dbReference type="ARBA" id="ARBA00004651"/>
    </source>
</evidence>
<evidence type="ECO:0000256" key="3">
    <source>
        <dbReference type="ARBA" id="ARBA00022448"/>
    </source>
</evidence>
<evidence type="ECO:0000256" key="7">
    <source>
        <dbReference type="ARBA" id="ARBA00023065"/>
    </source>
</evidence>